<sequence length="1120" mass="122565">MPFIADLHIHSKYSRATSRDLDLETLYRHARLKGIDLLGTGDFTHPAWMADIEEKLVPTGGGLFTLRPDLAEASAEGLSPSVSGELHYMLSAEISCIYKKDGATRKNHNLVFFPSIDSAKAFNKKLDAIGNITSDGRPILGLDARDLLEIVLETDDAGVLIPAHIWTPWFSMLGSKSGFDSVSACFGDLSDHIFAGETGLSSDPPMNRRVSMLDGITLISNSDAHSPAKLAREANLFDTELSYDAIFHALKAEGNPGFEGTLEFFPEEGKYHMDGHRKCGVSLEPQESVALGDLCPVCGKPLTLGVLHRVLALADRSEEEAETVSPRYPGFESLIPLEEILSEIFSVGPKSKKVQTQLSGLITKLGPELAILRDRSRDELSESGIPLLGEAIMRVRQRRVVLEGGFDGEYGVVKVFSEDDKAELPGQTLLFQVPKAPPADRIREAGPSAKPAPPAVKKNDTVPEPPAAPAKGLNALQDEAVNHPPGPLLIVAGPGTGKTHTITRRIARLVENGIDPDSVLAITFTNRAAEEMAERLRGLIGHRIPLACTFHALALDLLNQREKMPVAIADDTARKRLLKEALLVSLSAEERKTMRPGHLSRLIERARQQLISPDDDLSRVTEIHADLFRRCYSAYEQLLKRNGLMDFEGLIFRLVRALEEDTDFRSELTRRFAHIFIDEYQDLNHAQYRLTQLLAPQGHAICVIGDPDQAIYGFRGSSAHYFHRFLSDQPDATRITLTQNYRSSKTILAASGSILGDKTKVISDIDGARHITILPCRSGEEEAVAIGKQVEQLIGGIGFHSMDFGGATCNETDLSFGDMAILTRTHAHGVEIAAKLTAAGIPCAVTAKGGTFDHPVMHRFIAAVKLATDCGSLMDLETALPLFSGKSVTFPLYPPVSKDGTQLGMADLIANPYLLTDTWCSDREAMVDALGAILKLRMACESHAPAVQIRCLLEKLPAVAEERQKDEMLADAFTALMDRAEAFGTRGSTARFLAQTALVKEQDTLAVKAEKVSILTLHASKGLEFPVVFIAGCEAGNLPFEPAYGEPGDPEEERRLFYVGMTRAKERLFLTHAARRLRFGEPVECAPSPYLSDIEEHLKQSRQRTLPQKKAQGPVQMSLF</sequence>
<comment type="catalytic activity">
    <reaction evidence="7">
        <text>Couples ATP hydrolysis with the unwinding of duplex DNA by translocating in the 3'-5' direction.</text>
        <dbReference type="EC" id="5.6.2.4"/>
    </reaction>
</comment>
<evidence type="ECO:0000256" key="6">
    <source>
        <dbReference type="ARBA" id="ARBA00023235"/>
    </source>
</evidence>
<dbReference type="GO" id="GO:0005524">
    <property type="term" value="F:ATP binding"/>
    <property type="evidence" value="ECO:0007669"/>
    <property type="project" value="UniProtKB-UniRule"/>
</dbReference>
<evidence type="ECO:0000256" key="1">
    <source>
        <dbReference type="ARBA" id="ARBA00009922"/>
    </source>
</evidence>
<feature type="domain" description="UvrD-like helicase ATP-binding" evidence="12">
    <location>
        <begin position="471"/>
        <end position="744"/>
    </location>
</feature>
<dbReference type="Gene3D" id="1.10.10.160">
    <property type="match status" value="1"/>
</dbReference>
<dbReference type="Proteomes" id="UP000507962">
    <property type="component" value="Unassembled WGS sequence"/>
</dbReference>
<keyword evidence="5 10" id="KW-0067">ATP-binding</keyword>
<dbReference type="SUPFAM" id="SSF52540">
    <property type="entry name" value="P-loop containing nucleoside triphosphate hydrolases"/>
    <property type="match status" value="1"/>
</dbReference>
<dbReference type="InterPro" id="IPR014017">
    <property type="entry name" value="DNA_helicase_UvrD-like_C"/>
</dbReference>
<dbReference type="InterPro" id="IPR014016">
    <property type="entry name" value="UvrD-like_ATP-bd"/>
</dbReference>
<feature type="binding site" evidence="10">
    <location>
        <begin position="492"/>
        <end position="499"/>
    </location>
    <ligand>
        <name>ATP</name>
        <dbReference type="ChEBI" id="CHEBI:30616"/>
    </ligand>
</feature>
<dbReference type="Pfam" id="PF00580">
    <property type="entry name" value="UvrD-helicase"/>
    <property type="match status" value="1"/>
</dbReference>
<dbReference type="CDD" id="cd18807">
    <property type="entry name" value="SF1_C_UvrD"/>
    <property type="match status" value="1"/>
</dbReference>
<dbReference type="PANTHER" id="PTHR11070">
    <property type="entry name" value="UVRD / RECB / PCRA DNA HELICASE FAMILY MEMBER"/>
    <property type="match status" value="1"/>
</dbReference>
<keyword evidence="15" id="KW-1185">Reference proteome</keyword>
<comment type="similarity">
    <text evidence="1">Belongs to the helicase family. UvrD subfamily.</text>
</comment>
<organism evidence="14 15">
    <name type="scientific">Desulfoluna butyratoxydans</name>
    <dbReference type="NCBI Taxonomy" id="231438"/>
    <lineage>
        <taxon>Bacteria</taxon>
        <taxon>Pseudomonadati</taxon>
        <taxon>Thermodesulfobacteriota</taxon>
        <taxon>Desulfobacteria</taxon>
        <taxon>Desulfobacterales</taxon>
        <taxon>Desulfolunaceae</taxon>
        <taxon>Desulfoluna</taxon>
    </lineage>
</organism>
<dbReference type="SUPFAM" id="SSF89550">
    <property type="entry name" value="PHP domain-like"/>
    <property type="match status" value="1"/>
</dbReference>
<dbReference type="GO" id="GO:0033202">
    <property type="term" value="C:DNA helicase complex"/>
    <property type="evidence" value="ECO:0007669"/>
    <property type="project" value="TreeGrafter"/>
</dbReference>
<dbReference type="AlphaFoldDB" id="A0A4U8YQR1"/>
<dbReference type="InterPro" id="IPR027417">
    <property type="entry name" value="P-loop_NTPase"/>
</dbReference>
<evidence type="ECO:0000313" key="15">
    <source>
        <dbReference type="Proteomes" id="UP000507962"/>
    </source>
</evidence>
<dbReference type="GO" id="GO:0003677">
    <property type="term" value="F:DNA binding"/>
    <property type="evidence" value="ECO:0007669"/>
    <property type="project" value="InterPro"/>
</dbReference>
<evidence type="ECO:0000256" key="3">
    <source>
        <dbReference type="ARBA" id="ARBA00022801"/>
    </source>
</evidence>
<dbReference type="GO" id="GO:0005829">
    <property type="term" value="C:cytosol"/>
    <property type="evidence" value="ECO:0007669"/>
    <property type="project" value="TreeGrafter"/>
</dbReference>
<evidence type="ECO:0000256" key="7">
    <source>
        <dbReference type="ARBA" id="ARBA00034617"/>
    </source>
</evidence>
<comment type="catalytic activity">
    <reaction evidence="9">
        <text>ATP + H2O = ADP + phosphate + H(+)</text>
        <dbReference type="Rhea" id="RHEA:13065"/>
        <dbReference type="ChEBI" id="CHEBI:15377"/>
        <dbReference type="ChEBI" id="CHEBI:15378"/>
        <dbReference type="ChEBI" id="CHEBI:30616"/>
        <dbReference type="ChEBI" id="CHEBI:43474"/>
        <dbReference type="ChEBI" id="CHEBI:456216"/>
        <dbReference type="EC" id="5.6.2.4"/>
    </reaction>
</comment>
<evidence type="ECO:0000256" key="4">
    <source>
        <dbReference type="ARBA" id="ARBA00022806"/>
    </source>
</evidence>
<keyword evidence="4 10" id="KW-0347">Helicase</keyword>
<evidence type="ECO:0000259" key="13">
    <source>
        <dbReference type="PROSITE" id="PS51217"/>
    </source>
</evidence>
<evidence type="ECO:0000256" key="8">
    <source>
        <dbReference type="ARBA" id="ARBA00034808"/>
    </source>
</evidence>
<feature type="domain" description="UvrD-like helicase C-terminal" evidence="13">
    <location>
        <begin position="739"/>
        <end position="1022"/>
    </location>
</feature>
<dbReference type="EMBL" id="CAADHO010000010">
    <property type="protein sequence ID" value="VFQ46596.1"/>
    <property type="molecule type" value="Genomic_DNA"/>
</dbReference>
<proteinExistence type="inferred from homology"/>
<evidence type="ECO:0000256" key="11">
    <source>
        <dbReference type="SAM" id="MobiDB-lite"/>
    </source>
</evidence>
<dbReference type="PANTHER" id="PTHR11070:SF59">
    <property type="entry name" value="DNA 3'-5' HELICASE"/>
    <property type="match status" value="1"/>
</dbReference>
<dbReference type="CDD" id="cd17932">
    <property type="entry name" value="DEXQc_UvrD"/>
    <property type="match status" value="1"/>
</dbReference>
<dbReference type="CDD" id="cd19067">
    <property type="entry name" value="PfuEndoQ-like"/>
    <property type="match status" value="1"/>
</dbReference>
<dbReference type="GO" id="GO:0016887">
    <property type="term" value="F:ATP hydrolysis activity"/>
    <property type="evidence" value="ECO:0007669"/>
    <property type="project" value="RHEA"/>
</dbReference>
<dbReference type="InterPro" id="IPR013986">
    <property type="entry name" value="DExx_box_DNA_helicase_dom_sf"/>
</dbReference>
<name>A0A4U8YQR1_9BACT</name>
<evidence type="ECO:0000256" key="9">
    <source>
        <dbReference type="ARBA" id="ARBA00048988"/>
    </source>
</evidence>
<gene>
    <name evidence="14" type="ORF">MSL71_42660</name>
</gene>
<dbReference type="PROSITE" id="PS51217">
    <property type="entry name" value="UVRD_HELICASE_CTER"/>
    <property type="match status" value="1"/>
</dbReference>
<accession>A0A4U8YQR1</accession>
<protein>
    <recommendedName>
        <fullName evidence="8">DNA 3'-5' helicase</fullName>
        <ecNumber evidence="8">5.6.2.4</ecNumber>
    </recommendedName>
</protein>
<dbReference type="InterPro" id="IPR016195">
    <property type="entry name" value="Pol/histidinol_Pase-like"/>
</dbReference>
<evidence type="ECO:0000313" key="14">
    <source>
        <dbReference type="EMBL" id="VFQ46596.1"/>
    </source>
</evidence>
<dbReference type="Pfam" id="PF13361">
    <property type="entry name" value="UvrD_C"/>
    <property type="match status" value="2"/>
</dbReference>
<dbReference type="GO" id="GO:0000725">
    <property type="term" value="P:recombinational repair"/>
    <property type="evidence" value="ECO:0007669"/>
    <property type="project" value="TreeGrafter"/>
</dbReference>
<feature type="region of interest" description="Disordered" evidence="11">
    <location>
        <begin position="439"/>
        <end position="471"/>
    </location>
</feature>
<reference evidence="14 15" key="1">
    <citation type="submission" date="2019-03" db="EMBL/GenBank/DDBJ databases">
        <authorList>
            <person name="Nijsse B."/>
        </authorList>
    </citation>
    <scope>NUCLEOTIDE SEQUENCE [LARGE SCALE GENOMIC DNA]</scope>
    <source>
        <strain evidence="14">Desulfoluna butyratoxydans MSL71</strain>
    </source>
</reference>
<dbReference type="RefSeq" id="WP_180144666.1">
    <property type="nucleotide sequence ID" value="NZ_CAADHO010000010.1"/>
</dbReference>
<dbReference type="EC" id="5.6.2.4" evidence="8"/>
<evidence type="ECO:0000256" key="5">
    <source>
        <dbReference type="ARBA" id="ARBA00022840"/>
    </source>
</evidence>
<keyword evidence="2 10" id="KW-0547">Nucleotide-binding</keyword>
<dbReference type="Gene3D" id="3.20.20.140">
    <property type="entry name" value="Metal-dependent hydrolases"/>
    <property type="match status" value="1"/>
</dbReference>
<dbReference type="Gene3D" id="3.40.50.300">
    <property type="entry name" value="P-loop containing nucleotide triphosphate hydrolases"/>
    <property type="match status" value="2"/>
</dbReference>
<dbReference type="Gene3D" id="1.10.486.10">
    <property type="entry name" value="PCRA, domain 4"/>
    <property type="match status" value="1"/>
</dbReference>
<keyword evidence="6" id="KW-0413">Isomerase</keyword>
<evidence type="ECO:0000256" key="10">
    <source>
        <dbReference type="PROSITE-ProRule" id="PRU00560"/>
    </source>
</evidence>
<keyword evidence="3 10" id="KW-0378">Hydrolase</keyword>
<evidence type="ECO:0000256" key="2">
    <source>
        <dbReference type="ARBA" id="ARBA00022741"/>
    </source>
</evidence>
<dbReference type="PROSITE" id="PS51198">
    <property type="entry name" value="UVRD_HELICASE_ATP_BIND"/>
    <property type="match status" value="1"/>
</dbReference>
<dbReference type="GO" id="GO:0043138">
    <property type="term" value="F:3'-5' DNA helicase activity"/>
    <property type="evidence" value="ECO:0007669"/>
    <property type="project" value="UniProtKB-EC"/>
</dbReference>
<dbReference type="InterPro" id="IPR000212">
    <property type="entry name" value="DNA_helicase_UvrD/REP"/>
</dbReference>
<evidence type="ECO:0000259" key="12">
    <source>
        <dbReference type="PROSITE" id="PS51198"/>
    </source>
</evidence>